<dbReference type="NCBIfam" id="NF003705">
    <property type="entry name" value="PRK05322.1"/>
    <property type="match status" value="1"/>
</dbReference>
<dbReference type="PROSITE" id="PS00106">
    <property type="entry name" value="GALACTOKINASE"/>
    <property type="match status" value="1"/>
</dbReference>
<evidence type="ECO:0000259" key="14">
    <source>
        <dbReference type="Pfam" id="PF08544"/>
    </source>
</evidence>
<keyword evidence="17" id="KW-1185">Reference proteome</keyword>
<dbReference type="GO" id="GO:0000287">
    <property type="term" value="F:magnesium ion binding"/>
    <property type="evidence" value="ECO:0007669"/>
    <property type="project" value="UniProtKB-UniRule"/>
</dbReference>
<feature type="binding site" evidence="11">
    <location>
        <position position="229"/>
    </location>
    <ligand>
        <name>substrate</name>
    </ligand>
</feature>
<keyword evidence="8 11" id="KW-0460">Magnesium</keyword>
<evidence type="ECO:0000256" key="12">
    <source>
        <dbReference type="NCBIfam" id="TIGR00131"/>
    </source>
</evidence>
<dbReference type="RefSeq" id="WP_178347912.1">
    <property type="nucleotide sequence ID" value="NZ_JACRTE010000007.1"/>
</dbReference>
<dbReference type="InterPro" id="IPR019741">
    <property type="entry name" value="Galactokinase_CS"/>
</dbReference>
<dbReference type="InterPro" id="IPR013750">
    <property type="entry name" value="GHMP_kinase_C_dom"/>
</dbReference>
<comment type="caution">
    <text evidence="11">Lacks conserved residue(s) required for the propagation of feature annotation.</text>
</comment>
<evidence type="ECO:0000313" key="17">
    <source>
        <dbReference type="Proteomes" id="UP000647416"/>
    </source>
</evidence>
<evidence type="ECO:0000256" key="7">
    <source>
        <dbReference type="ARBA" id="ARBA00022840"/>
    </source>
</evidence>
<gene>
    <name evidence="11" type="primary">galK</name>
    <name evidence="16" type="ORF">H8706_07120</name>
</gene>
<evidence type="ECO:0000259" key="15">
    <source>
        <dbReference type="Pfam" id="PF10509"/>
    </source>
</evidence>
<dbReference type="GO" id="GO:0005524">
    <property type="term" value="F:ATP binding"/>
    <property type="evidence" value="ECO:0007669"/>
    <property type="project" value="UniProtKB-UniRule"/>
</dbReference>
<evidence type="ECO:0000259" key="13">
    <source>
        <dbReference type="Pfam" id="PF00288"/>
    </source>
</evidence>
<dbReference type="SUPFAM" id="SSF54211">
    <property type="entry name" value="Ribosomal protein S5 domain 2-like"/>
    <property type="match status" value="1"/>
</dbReference>
<dbReference type="GO" id="GO:0006012">
    <property type="term" value="P:galactose metabolic process"/>
    <property type="evidence" value="ECO:0007669"/>
    <property type="project" value="UniProtKB-UniRule"/>
</dbReference>
<evidence type="ECO:0000256" key="8">
    <source>
        <dbReference type="ARBA" id="ARBA00022842"/>
    </source>
</evidence>
<feature type="domain" description="GHMP kinase C-terminal" evidence="14">
    <location>
        <begin position="291"/>
        <end position="371"/>
    </location>
</feature>
<dbReference type="InterPro" id="IPR019539">
    <property type="entry name" value="GalKase_N"/>
</dbReference>
<dbReference type="Gene3D" id="3.30.230.10">
    <property type="match status" value="1"/>
</dbReference>
<feature type="site" description="Transition state stabilizer" evidence="11">
    <location>
        <position position="29"/>
    </location>
</feature>
<dbReference type="EC" id="2.7.1.6" evidence="11 12"/>
<comment type="pathway">
    <text evidence="11">Carbohydrate metabolism; galactose metabolism.</text>
</comment>
<dbReference type="InterPro" id="IPR022963">
    <property type="entry name" value="Galactokinase_bac"/>
</dbReference>
<dbReference type="Pfam" id="PF10509">
    <property type="entry name" value="GalKase_gal_bdg"/>
    <property type="match status" value="1"/>
</dbReference>
<evidence type="ECO:0000256" key="9">
    <source>
        <dbReference type="ARBA" id="ARBA00023144"/>
    </source>
</evidence>
<keyword evidence="2 11" id="KW-0963">Cytoplasm</keyword>
<proteinExistence type="inferred from homology"/>
<evidence type="ECO:0000256" key="1">
    <source>
        <dbReference type="ARBA" id="ARBA00006566"/>
    </source>
</evidence>
<dbReference type="PRINTS" id="PR00959">
    <property type="entry name" value="MEVGALKINASE"/>
</dbReference>
<keyword evidence="7 11" id="KW-0067">ATP-binding</keyword>
<feature type="binding site" evidence="11">
    <location>
        <position position="167"/>
    </location>
    <ligand>
        <name>Mg(2+)</name>
        <dbReference type="ChEBI" id="CHEBI:18420"/>
    </ligand>
</feature>
<dbReference type="InterPro" id="IPR000705">
    <property type="entry name" value="Galactokinase"/>
</dbReference>
<evidence type="ECO:0000256" key="10">
    <source>
        <dbReference type="ARBA" id="ARBA00023277"/>
    </source>
</evidence>
<name>A0A926ITJ3_9FIRM</name>
<dbReference type="InterPro" id="IPR006203">
    <property type="entry name" value="GHMP_knse_ATP-bd_CS"/>
</dbReference>
<comment type="catalytic activity">
    <reaction evidence="11">
        <text>alpha-D-galactose + ATP = alpha-D-galactose 1-phosphate + ADP + H(+)</text>
        <dbReference type="Rhea" id="RHEA:13553"/>
        <dbReference type="ChEBI" id="CHEBI:15378"/>
        <dbReference type="ChEBI" id="CHEBI:28061"/>
        <dbReference type="ChEBI" id="CHEBI:30616"/>
        <dbReference type="ChEBI" id="CHEBI:58336"/>
        <dbReference type="ChEBI" id="CHEBI:456216"/>
        <dbReference type="EC" id="2.7.1.6"/>
    </reaction>
</comment>
<dbReference type="GO" id="GO:0004335">
    <property type="term" value="F:galactokinase activity"/>
    <property type="evidence" value="ECO:0007669"/>
    <property type="project" value="UniProtKB-UniRule"/>
</dbReference>
<feature type="binding site" evidence="11">
    <location>
        <position position="129"/>
    </location>
    <ligand>
        <name>Mg(2+)</name>
        <dbReference type="ChEBI" id="CHEBI:18420"/>
    </ligand>
</feature>
<dbReference type="InterPro" id="IPR006206">
    <property type="entry name" value="Mevalonate/galactokinase"/>
</dbReference>
<dbReference type="InterPro" id="IPR006204">
    <property type="entry name" value="GHMP_kinase_N_dom"/>
</dbReference>
<dbReference type="Pfam" id="PF00288">
    <property type="entry name" value="GHMP_kinases_N"/>
    <property type="match status" value="1"/>
</dbReference>
<dbReference type="PROSITE" id="PS00627">
    <property type="entry name" value="GHMP_KINASES_ATP"/>
    <property type="match status" value="1"/>
</dbReference>
<organism evidence="16 17">
    <name type="scientific">Qingrenia yutianensis</name>
    <dbReference type="NCBI Taxonomy" id="2763676"/>
    <lineage>
        <taxon>Bacteria</taxon>
        <taxon>Bacillati</taxon>
        <taxon>Bacillota</taxon>
        <taxon>Clostridia</taxon>
        <taxon>Eubacteriales</taxon>
        <taxon>Oscillospiraceae</taxon>
        <taxon>Qingrenia</taxon>
    </lineage>
</organism>
<feature type="active site" description="Proton acceptor" evidence="11">
    <location>
        <position position="179"/>
    </location>
</feature>
<dbReference type="EMBL" id="JACRTE010000007">
    <property type="protein sequence ID" value="MBC8596640.1"/>
    <property type="molecule type" value="Genomic_DNA"/>
</dbReference>
<dbReference type="NCBIfam" id="TIGR00131">
    <property type="entry name" value="gal_kin"/>
    <property type="match status" value="1"/>
</dbReference>
<comment type="caution">
    <text evidence="16">The sequence shown here is derived from an EMBL/GenBank/DDBJ whole genome shotgun (WGS) entry which is preliminary data.</text>
</comment>
<keyword evidence="5 11" id="KW-0547">Nucleotide-binding</keyword>
<dbReference type="Pfam" id="PF08544">
    <property type="entry name" value="GHMP_kinases_C"/>
    <property type="match status" value="1"/>
</dbReference>
<feature type="domain" description="GHMP kinase N-terminal" evidence="13">
    <location>
        <begin position="96"/>
        <end position="187"/>
    </location>
</feature>
<dbReference type="SUPFAM" id="SSF55060">
    <property type="entry name" value="GHMP Kinase, C-terminal domain"/>
    <property type="match status" value="1"/>
</dbReference>
<comment type="subcellular location">
    <subcellularLocation>
        <location evidence="11">Cytoplasm</location>
    </subcellularLocation>
</comment>
<keyword evidence="9 11" id="KW-0299">Galactose metabolism</keyword>
<dbReference type="GO" id="GO:0005829">
    <property type="term" value="C:cytosol"/>
    <property type="evidence" value="ECO:0007669"/>
    <property type="project" value="TreeGrafter"/>
</dbReference>
<dbReference type="InterPro" id="IPR020568">
    <property type="entry name" value="Ribosomal_Su5_D2-typ_SF"/>
</dbReference>
<accession>A0A926ITJ3</accession>
<dbReference type="PANTHER" id="PTHR10457">
    <property type="entry name" value="MEVALONATE KINASE/GALACTOKINASE"/>
    <property type="match status" value="1"/>
</dbReference>
<keyword evidence="10 11" id="KW-0119">Carbohydrate metabolism</keyword>
<dbReference type="HAMAP" id="MF_00246">
    <property type="entry name" value="Galactokinase"/>
    <property type="match status" value="1"/>
</dbReference>
<evidence type="ECO:0000256" key="4">
    <source>
        <dbReference type="ARBA" id="ARBA00022723"/>
    </source>
</evidence>
<dbReference type="PANTHER" id="PTHR10457:SF7">
    <property type="entry name" value="GALACTOKINASE-RELATED"/>
    <property type="match status" value="1"/>
</dbReference>
<evidence type="ECO:0000256" key="3">
    <source>
        <dbReference type="ARBA" id="ARBA00022679"/>
    </source>
</evidence>
<dbReference type="FunFam" id="3.30.70.890:FF:000001">
    <property type="entry name" value="Galactokinase"/>
    <property type="match status" value="1"/>
</dbReference>
<dbReference type="InterPro" id="IPR014721">
    <property type="entry name" value="Ribsml_uS5_D2-typ_fold_subgr"/>
</dbReference>
<evidence type="ECO:0000256" key="6">
    <source>
        <dbReference type="ARBA" id="ARBA00022777"/>
    </source>
</evidence>
<sequence>MELCKIIDKFIEIYGGTKDDLRIFTSPGRVNLIGEHTDYNGGYVFPAALTMKTTIVARKRNDSKIVMRATDLDVVVEADIDRLEDYKGIKWGDYQLGVADELKKEGYEIVGADLLYDDTVPHGGGLSSSAAIEVSTAVMFTTFSNEKNGINEEIDMIKMAKISQKAEHNFIGVKCGIMDQFASAMGKKDHAIFLDCKTLDYKYAPINFEGKKLILTNTNKKHALGASKYNERREECERGLEMLKKAMPEKTCLGEISYDEFIQHKNLITDPIVEKRVEHVICECDRVLKSVDALEKGDIVKFGKLMNESHDSLKNLYEVTGDELDTLAYEARKIDGVLGSRMTGAGFGGCTVSIVEEGAVDKFIEEVGKNYTAKTGLTPSFYISEIGDGGHEVK</sequence>
<evidence type="ECO:0000256" key="2">
    <source>
        <dbReference type="ARBA" id="ARBA00022490"/>
    </source>
</evidence>
<dbReference type="FunFam" id="3.30.230.10:FF:000017">
    <property type="entry name" value="Galactokinase"/>
    <property type="match status" value="1"/>
</dbReference>
<dbReference type="PRINTS" id="PR00473">
    <property type="entry name" value="GALCTOKINASE"/>
</dbReference>
<keyword evidence="4 11" id="KW-0479">Metal-binding</keyword>
<reference evidence="16" key="1">
    <citation type="submission" date="2020-08" db="EMBL/GenBank/DDBJ databases">
        <title>Genome public.</title>
        <authorList>
            <person name="Liu C."/>
            <person name="Sun Q."/>
        </authorList>
    </citation>
    <scope>NUCLEOTIDE SEQUENCE</scope>
    <source>
        <strain evidence="16">NSJ-50</strain>
    </source>
</reference>
<evidence type="ECO:0000256" key="5">
    <source>
        <dbReference type="ARBA" id="ARBA00022741"/>
    </source>
</evidence>
<keyword evidence="3 11" id="KW-0808">Transferase</keyword>
<evidence type="ECO:0000313" key="16">
    <source>
        <dbReference type="EMBL" id="MBC8596640.1"/>
    </source>
</evidence>
<dbReference type="Proteomes" id="UP000647416">
    <property type="component" value="Unassembled WGS sequence"/>
</dbReference>
<feature type="domain" description="Galactokinase N-terminal" evidence="15">
    <location>
        <begin position="9"/>
        <end position="59"/>
    </location>
</feature>
<comment type="similarity">
    <text evidence="1 11">Belongs to the GHMP kinase family. GalK subfamily.</text>
</comment>
<feature type="binding site" evidence="11">
    <location>
        <begin position="35"/>
        <end position="38"/>
    </location>
    <ligand>
        <name>substrate</name>
    </ligand>
</feature>
<evidence type="ECO:0000256" key="11">
    <source>
        <dbReference type="HAMAP-Rule" id="MF_00246"/>
    </source>
</evidence>
<dbReference type="Gene3D" id="3.30.70.890">
    <property type="entry name" value="GHMP kinase, C-terminal domain"/>
    <property type="match status" value="1"/>
</dbReference>
<dbReference type="InterPro" id="IPR036554">
    <property type="entry name" value="GHMP_kinase_C_sf"/>
</dbReference>
<dbReference type="PIRSF" id="PIRSF000530">
    <property type="entry name" value="Galactokinase"/>
    <property type="match status" value="1"/>
</dbReference>
<dbReference type="AlphaFoldDB" id="A0A926ITJ3"/>
<protein>
    <recommendedName>
        <fullName evidence="11 12">Galactokinase</fullName>
        <ecNumber evidence="11 12">2.7.1.6</ecNumber>
    </recommendedName>
    <alternativeName>
        <fullName evidence="11">Galactose kinase</fullName>
    </alternativeName>
</protein>
<comment type="function">
    <text evidence="11">Catalyzes the transfer of the gamma-phosphate of ATP to D-galactose to form alpha-D-galactose-1-phosphate (Gal-1-P).</text>
</comment>
<keyword evidence="6 11" id="KW-0418">Kinase</keyword>